<reference evidence="2" key="1">
    <citation type="journal article" date="2018" name="Gigascience">
        <title>Genome assembly of the Pink Ipe (Handroanthus impetiginosus, Bignoniaceae), a highly valued, ecologically keystone Neotropical timber forest tree.</title>
        <authorList>
            <person name="Silva-Junior O.B."/>
            <person name="Grattapaglia D."/>
            <person name="Novaes E."/>
            <person name="Collevatti R.G."/>
        </authorList>
    </citation>
    <scope>NUCLEOTIDE SEQUENCE [LARGE SCALE GENOMIC DNA]</scope>
    <source>
        <strain evidence="2">cv. UFG-1</strain>
    </source>
</reference>
<dbReference type="Proteomes" id="UP000231279">
    <property type="component" value="Unassembled WGS sequence"/>
</dbReference>
<evidence type="ECO:0000313" key="2">
    <source>
        <dbReference type="Proteomes" id="UP000231279"/>
    </source>
</evidence>
<keyword evidence="2" id="KW-1185">Reference proteome</keyword>
<name>A0A2G9HZA6_9LAMI</name>
<comment type="caution">
    <text evidence="1">The sequence shown here is derived from an EMBL/GenBank/DDBJ whole genome shotgun (WGS) entry which is preliminary data.</text>
</comment>
<proteinExistence type="predicted"/>
<protein>
    <submittedName>
        <fullName evidence="1">Uncharacterized protein</fullName>
    </submittedName>
</protein>
<sequence>MILRSLTLNFCPVPRWFSLYSSVSWAIIAIRIKINLLPTCKVQRQKKNRLFVNIFCFS</sequence>
<organism evidence="1 2">
    <name type="scientific">Handroanthus impetiginosus</name>
    <dbReference type="NCBI Taxonomy" id="429701"/>
    <lineage>
        <taxon>Eukaryota</taxon>
        <taxon>Viridiplantae</taxon>
        <taxon>Streptophyta</taxon>
        <taxon>Embryophyta</taxon>
        <taxon>Tracheophyta</taxon>
        <taxon>Spermatophyta</taxon>
        <taxon>Magnoliopsida</taxon>
        <taxon>eudicotyledons</taxon>
        <taxon>Gunneridae</taxon>
        <taxon>Pentapetalae</taxon>
        <taxon>asterids</taxon>
        <taxon>lamiids</taxon>
        <taxon>Lamiales</taxon>
        <taxon>Bignoniaceae</taxon>
        <taxon>Crescentiina</taxon>
        <taxon>Tabebuia alliance</taxon>
        <taxon>Handroanthus</taxon>
    </lineage>
</organism>
<evidence type="ECO:0000313" key="1">
    <source>
        <dbReference type="EMBL" id="PIN22844.1"/>
    </source>
</evidence>
<gene>
    <name evidence="1" type="ORF">CDL12_04440</name>
</gene>
<dbReference type="AlphaFoldDB" id="A0A2G9HZA6"/>
<dbReference type="EMBL" id="NKXS01000686">
    <property type="protein sequence ID" value="PIN22844.1"/>
    <property type="molecule type" value="Genomic_DNA"/>
</dbReference>
<accession>A0A2G9HZA6</accession>